<name>A0AB34J9T7_PRYPA</name>
<proteinExistence type="predicted"/>
<dbReference type="EMBL" id="JBGBPQ010000010">
    <property type="protein sequence ID" value="KAL1518805.1"/>
    <property type="molecule type" value="Genomic_DNA"/>
</dbReference>
<evidence type="ECO:0000313" key="1">
    <source>
        <dbReference type="EMBL" id="KAL1518805.1"/>
    </source>
</evidence>
<keyword evidence="2" id="KW-1185">Reference proteome</keyword>
<protein>
    <recommendedName>
        <fullName evidence="3">RAP domain-containing protein</fullName>
    </recommendedName>
</protein>
<comment type="caution">
    <text evidence="1">The sequence shown here is derived from an EMBL/GenBank/DDBJ whole genome shotgun (WGS) entry which is preliminary data.</text>
</comment>
<accession>A0AB34J9T7</accession>
<gene>
    <name evidence="1" type="ORF">AB1Y20_003085</name>
</gene>
<sequence length="818" mass="87368">MALPALSLLLLPSFSSLLLLPFLIVAVLPFLLSSVEYPRPCTLVTLSPLLPSLPAARYLTTIRTLIVCAYLFRPSAALSLASTPLARQTAVAELRRHLSLHPAASPSDALWWASAATHCRDVVEALAAEDASSALLVAEATAMCVSLVDQLRDERPSWLAVAKLSLKRNGDLSSRRACERCVAELGLLLGTLRVLDEREALSLLDAVRPLAQCVPTAYRVPALLVVCRGFYSPGVAHMWRRGAASVHQRLCGWDAVAPRAAAAAIAPLLERNRAAAPHSRRLRAAHAVLHRPLQLWLASLPEEHRPRTAISGECSAASMLVSLASDAEGARLVGATTRWAIDQLVRAIEGGEAARGAAVEARANGSPVARLLVEAHAPLVRGSTRQQRRWFEAVERVGHAVWLMALAAQAASCRVERVRAVMLAAAVLEVSDELRPDYRAAMARPHVTPDQLWSLLSKELLAHATVAPTGEAAAPPHEAHATPDAVPLGVAMELLEWEQPHLLFKYLRLHTAAGRNSPPATDAEATHGTVGHLARTWARCALGVAECTLHELRCLHGANGAAFDAIGATSAQAARAVRIWRAADAVGGRAKGASGGGGAGGAAGDEALPGVCNAEALFMMGEQVRSCMRIEKQCVRENRALLDYVMQGNVRLLLVNDGSGLIVGRAVVRLLAREDTGAPVVFVDQPLYRGAAVDSARAEAGEDSFEVQLLLQAAQLCDVLQVPMVPWRDCITPRPHTQRPELGQAADADVMAECEGSYAAQSDEREAARAATWEELGLVPLVEPSGIAPFLYSNLQGLIARPRNGRVVHALVHKSKLP</sequence>
<evidence type="ECO:0000313" key="2">
    <source>
        <dbReference type="Proteomes" id="UP001515480"/>
    </source>
</evidence>
<reference evidence="1 2" key="1">
    <citation type="journal article" date="2024" name="Science">
        <title>Giant polyketide synthase enzymes in the biosynthesis of giant marine polyether toxins.</title>
        <authorList>
            <person name="Fallon T.R."/>
            <person name="Shende V.V."/>
            <person name="Wierzbicki I.H."/>
            <person name="Pendleton A.L."/>
            <person name="Watervoot N.F."/>
            <person name="Auber R.P."/>
            <person name="Gonzalez D.J."/>
            <person name="Wisecaver J.H."/>
            <person name="Moore B.S."/>
        </authorList>
    </citation>
    <scope>NUCLEOTIDE SEQUENCE [LARGE SCALE GENOMIC DNA]</scope>
    <source>
        <strain evidence="1 2">12B1</strain>
    </source>
</reference>
<organism evidence="1 2">
    <name type="scientific">Prymnesium parvum</name>
    <name type="common">Toxic golden alga</name>
    <dbReference type="NCBI Taxonomy" id="97485"/>
    <lineage>
        <taxon>Eukaryota</taxon>
        <taxon>Haptista</taxon>
        <taxon>Haptophyta</taxon>
        <taxon>Prymnesiophyceae</taxon>
        <taxon>Prymnesiales</taxon>
        <taxon>Prymnesiaceae</taxon>
        <taxon>Prymnesium</taxon>
    </lineage>
</organism>
<dbReference type="Proteomes" id="UP001515480">
    <property type="component" value="Unassembled WGS sequence"/>
</dbReference>
<dbReference type="AlphaFoldDB" id="A0AB34J9T7"/>
<evidence type="ECO:0008006" key="3">
    <source>
        <dbReference type="Google" id="ProtNLM"/>
    </source>
</evidence>